<accession>A0A285PR11</accession>
<dbReference type="EMBL" id="LT907978">
    <property type="protein sequence ID" value="SOB72058.1"/>
    <property type="molecule type" value="Genomic_DNA"/>
</dbReference>
<feature type="transmembrane region" description="Helical" evidence="6">
    <location>
        <begin position="184"/>
        <end position="204"/>
    </location>
</feature>
<gene>
    <name evidence="8" type="ORF">EHLA_1339</name>
</gene>
<dbReference type="Proteomes" id="UP000217549">
    <property type="component" value="Chromosome I"/>
</dbReference>
<dbReference type="GO" id="GO:0031460">
    <property type="term" value="P:glycine betaine transport"/>
    <property type="evidence" value="ECO:0007669"/>
    <property type="project" value="TreeGrafter"/>
</dbReference>
<evidence type="ECO:0000313" key="8">
    <source>
        <dbReference type="EMBL" id="SOB72058.1"/>
    </source>
</evidence>
<keyword evidence="3 6" id="KW-0812">Transmembrane</keyword>
<evidence type="ECO:0000256" key="3">
    <source>
        <dbReference type="ARBA" id="ARBA00022692"/>
    </source>
</evidence>
<feature type="transmembrane region" description="Helical" evidence="6">
    <location>
        <begin position="151"/>
        <end position="172"/>
    </location>
</feature>
<evidence type="ECO:0000259" key="7">
    <source>
        <dbReference type="PROSITE" id="PS50928"/>
    </source>
</evidence>
<name>A0A285PR11_9FIRM</name>
<dbReference type="InterPro" id="IPR000515">
    <property type="entry name" value="MetI-like"/>
</dbReference>
<evidence type="ECO:0000256" key="4">
    <source>
        <dbReference type="ARBA" id="ARBA00022989"/>
    </source>
</evidence>
<dbReference type="InterPro" id="IPR051204">
    <property type="entry name" value="ABC_transp_perm/SBD"/>
</dbReference>
<evidence type="ECO:0000256" key="6">
    <source>
        <dbReference type="RuleBase" id="RU363032"/>
    </source>
</evidence>
<keyword evidence="4 6" id="KW-1133">Transmembrane helix</keyword>
<evidence type="ECO:0000313" key="9">
    <source>
        <dbReference type="Proteomes" id="UP000217549"/>
    </source>
</evidence>
<dbReference type="CDD" id="cd06261">
    <property type="entry name" value="TM_PBP2"/>
    <property type="match status" value="1"/>
</dbReference>
<protein>
    <submittedName>
        <fullName evidence="8">Binding-protein-dependent transport system inner membrane component</fullName>
    </submittedName>
</protein>
<dbReference type="KEGG" id="ehl:EHLA_1339"/>
<dbReference type="GO" id="GO:0005886">
    <property type="term" value="C:plasma membrane"/>
    <property type="evidence" value="ECO:0007669"/>
    <property type="project" value="UniProtKB-SubCell"/>
</dbReference>
<dbReference type="PROSITE" id="PS50928">
    <property type="entry name" value="ABC_TM1"/>
    <property type="match status" value="1"/>
</dbReference>
<evidence type="ECO:0000256" key="5">
    <source>
        <dbReference type="ARBA" id="ARBA00023136"/>
    </source>
</evidence>
<keyword evidence="2 6" id="KW-0813">Transport</keyword>
<dbReference type="SUPFAM" id="SSF161098">
    <property type="entry name" value="MetI-like"/>
    <property type="match status" value="1"/>
</dbReference>
<comment type="similarity">
    <text evidence="6">Belongs to the binding-protein-dependent transport system permease family.</text>
</comment>
<dbReference type="FunFam" id="1.10.3720.10:FF:000001">
    <property type="entry name" value="Glycine betaine ABC transporter, permease"/>
    <property type="match status" value="1"/>
</dbReference>
<dbReference type="RefSeq" id="WP_096239914.1">
    <property type="nucleotide sequence ID" value="NZ_LT907978.1"/>
</dbReference>
<feature type="transmembrane region" description="Helical" evidence="6">
    <location>
        <begin position="60"/>
        <end position="81"/>
    </location>
</feature>
<dbReference type="PANTHER" id="PTHR30177:SF4">
    <property type="entry name" value="OSMOPROTECTANT IMPORT PERMEASE PROTEIN OSMW"/>
    <property type="match status" value="1"/>
</dbReference>
<dbReference type="Pfam" id="PF00528">
    <property type="entry name" value="BPD_transp_1"/>
    <property type="match status" value="1"/>
</dbReference>
<evidence type="ECO:0000256" key="1">
    <source>
        <dbReference type="ARBA" id="ARBA00004141"/>
    </source>
</evidence>
<evidence type="ECO:0000256" key="2">
    <source>
        <dbReference type="ARBA" id="ARBA00022448"/>
    </source>
</evidence>
<feature type="domain" description="ABC transmembrane type-1" evidence="7">
    <location>
        <begin position="22"/>
        <end position="201"/>
    </location>
</feature>
<dbReference type="PANTHER" id="PTHR30177">
    <property type="entry name" value="GLYCINE BETAINE/L-PROLINE TRANSPORT SYSTEM PERMEASE PROTEIN PROW"/>
    <property type="match status" value="1"/>
</dbReference>
<proteinExistence type="inferred from homology"/>
<dbReference type="InterPro" id="IPR035906">
    <property type="entry name" value="MetI-like_sf"/>
</dbReference>
<sequence length="215" mass="23094">MELLKEILQIYMERREWFLELFGQHLKIAGIAIVLAGIMGLLLGIFIAEKEFMAPVILTLANIFYTIPSISLLGILIPFTGIGDKTAIIALTLYGLMPMIRNTYTGICGVSQEIIQAARGMGSTDIQILCRIKLPLALGVILAGVRNMVVMTLSVTAIAAFIGAGGLGVAIYRGITIYNPALTFAGSVLIALLALIADLLLGILENYVKKRGVSQ</sequence>
<feature type="transmembrane region" description="Helical" evidence="6">
    <location>
        <begin position="87"/>
        <end position="107"/>
    </location>
</feature>
<dbReference type="GO" id="GO:0055085">
    <property type="term" value="P:transmembrane transport"/>
    <property type="evidence" value="ECO:0007669"/>
    <property type="project" value="InterPro"/>
</dbReference>
<dbReference type="Gene3D" id="1.10.3720.10">
    <property type="entry name" value="MetI-like"/>
    <property type="match status" value="1"/>
</dbReference>
<keyword evidence="5 6" id="KW-0472">Membrane</keyword>
<comment type="subcellular location">
    <subcellularLocation>
        <location evidence="6">Cell membrane</location>
        <topology evidence="6">Multi-pass membrane protein</topology>
    </subcellularLocation>
    <subcellularLocation>
        <location evidence="1">Membrane</location>
        <topology evidence="1">Multi-pass membrane protein</topology>
    </subcellularLocation>
</comment>
<keyword evidence="9" id="KW-1185">Reference proteome</keyword>
<feature type="transmembrane region" description="Helical" evidence="6">
    <location>
        <begin position="28"/>
        <end position="48"/>
    </location>
</feature>
<organism evidence="8 9">
    <name type="scientific">Anaerobutyricum hallii</name>
    <dbReference type="NCBI Taxonomy" id="39488"/>
    <lineage>
        <taxon>Bacteria</taxon>
        <taxon>Bacillati</taxon>
        <taxon>Bacillota</taxon>
        <taxon>Clostridia</taxon>
        <taxon>Lachnospirales</taxon>
        <taxon>Lachnospiraceae</taxon>
        <taxon>Anaerobutyricum</taxon>
    </lineage>
</organism>
<reference evidence="9" key="1">
    <citation type="submission" date="2017-09" db="EMBL/GenBank/DDBJ databases">
        <authorList>
            <person name="Shetty A S."/>
        </authorList>
    </citation>
    <scope>NUCLEOTIDE SEQUENCE [LARGE SCALE GENOMIC DNA]</scope>
</reference>
<dbReference type="AlphaFoldDB" id="A0A285PR11"/>